<accession>A0AA88X616</accession>
<sequence length="270" mass="29552">MVKRRQRISANHPMTWEQFKGIFFKKYFPQNVKDQKEEEFWKLVHNDMTIAQNEAKFTSLSRHAPHLVDTENCKARRFEKGLKHDMKNSPVFGQGRVRPEIDGGDKVAAAARNETDKSQGSMGHSNGGGGGGLHRYVSAPSSMLTTAVDSVIGGLNTEFTPLLGPAKYFSSEASSLTSESTCKTNSKPEGGLQRSYGFDEIGVGHESKGGGCSSSTSCLVRHSSSPAGFLNRLASAAAADNSTYANDRRGEERRGEVHSPDREHDLKEKE</sequence>
<feature type="region of interest" description="Disordered" evidence="1">
    <location>
        <begin position="174"/>
        <end position="197"/>
    </location>
</feature>
<dbReference type="Pfam" id="PF03732">
    <property type="entry name" value="Retrotrans_gag"/>
    <property type="match status" value="1"/>
</dbReference>
<feature type="region of interest" description="Disordered" evidence="1">
    <location>
        <begin position="240"/>
        <end position="270"/>
    </location>
</feature>
<dbReference type="AlphaFoldDB" id="A0AA88X616"/>
<reference evidence="3" key="1">
    <citation type="submission" date="2022-12" db="EMBL/GenBank/DDBJ databases">
        <title>Draft genome assemblies for two species of Escallonia (Escalloniales).</title>
        <authorList>
            <person name="Chanderbali A."/>
            <person name="Dervinis C."/>
            <person name="Anghel I."/>
            <person name="Soltis D."/>
            <person name="Soltis P."/>
            <person name="Zapata F."/>
        </authorList>
    </citation>
    <scope>NUCLEOTIDE SEQUENCE</scope>
    <source>
        <strain evidence="3">UCBG64.0493</strain>
        <tissue evidence="3">Leaf</tissue>
    </source>
</reference>
<comment type="caution">
    <text evidence="3">The sequence shown here is derived from an EMBL/GenBank/DDBJ whole genome shotgun (WGS) entry which is preliminary data.</text>
</comment>
<dbReference type="EMBL" id="JAVXUP010000120">
    <property type="protein sequence ID" value="KAK3037568.1"/>
    <property type="molecule type" value="Genomic_DNA"/>
</dbReference>
<dbReference type="InterPro" id="IPR005162">
    <property type="entry name" value="Retrotrans_gag_dom"/>
</dbReference>
<organism evidence="3 4">
    <name type="scientific">Escallonia herrerae</name>
    <dbReference type="NCBI Taxonomy" id="1293975"/>
    <lineage>
        <taxon>Eukaryota</taxon>
        <taxon>Viridiplantae</taxon>
        <taxon>Streptophyta</taxon>
        <taxon>Embryophyta</taxon>
        <taxon>Tracheophyta</taxon>
        <taxon>Spermatophyta</taxon>
        <taxon>Magnoliopsida</taxon>
        <taxon>eudicotyledons</taxon>
        <taxon>Gunneridae</taxon>
        <taxon>Pentapetalae</taxon>
        <taxon>asterids</taxon>
        <taxon>campanulids</taxon>
        <taxon>Escalloniales</taxon>
        <taxon>Escalloniaceae</taxon>
        <taxon>Escallonia</taxon>
    </lineage>
</organism>
<proteinExistence type="predicted"/>
<evidence type="ECO:0000313" key="3">
    <source>
        <dbReference type="EMBL" id="KAK3037568.1"/>
    </source>
</evidence>
<name>A0AA88X616_9ASTE</name>
<evidence type="ECO:0000313" key="4">
    <source>
        <dbReference type="Proteomes" id="UP001188597"/>
    </source>
</evidence>
<protein>
    <recommendedName>
        <fullName evidence="2">Retrotransposon gag domain-containing protein</fullName>
    </recommendedName>
</protein>
<keyword evidence="4" id="KW-1185">Reference proteome</keyword>
<feature type="region of interest" description="Disordered" evidence="1">
    <location>
        <begin position="111"/>
        <end position="134"/>
    </location>
</feature>
<evidence type="ECO:0000259" key="2">
    <source>
        <dbReference type="Pfam" id="PF03732"/>
    </source>
</evidence>
<dbReference type="Proteomes" id="UP001188597">
    <property type="component" value="Unassembled WGS sequence"/>
</dbReference>
<feature type="compositionally biased region" description="Basic and acidic residues" evidence="1">
    <location>
        <begin position="246"/>
        <end position="270"/>
    </location>
</feature>
<evidence type="ECO:0000256" key="1">
    <source>
        <dbReference type="SAM" id="MobiDB-lite"/>
    </source>
</evidence>
<gene>
    <name evidence="3" type="ORF">RJ639_032001</name>
</gene>
<feature type="domain" description="Retrotransposon gag" evidence="2">
    <location>
        <begin position="9"/>
        <end position="83"/>
    </location>
</feature>